<reference evidence="3" key="1">
    <citation type="journal article" date="2021" name="Nat. Commun.">
        <title>Genomic analyses provide insights into spinach domestication and the genetic basis of agronomic traits.</title>
        <authorList>
            <person name="Cai X."/>
            <person name="Sun X."/>
            <person name="Xu C."/>
            <person name="Sun H."/>
            <person name="Wang X."/>
            <person name="Ge C."/>
            <person name="Zhang Z."/>
            <person name="Wang Q."/>
            <person name="Fei Z."/>
            <person name="Jiao C."/>
            <person name="Wang Q."/>
        </authorList>
    </citation>
    <scope>NUCLEOTIDE SEQUENCE [LARGE SCALE GENOMIC DNA]</scope>
    <source>
        <strain evidence="3">cv. Varoflay</strain>
    </source>
</reference>
<keyword evidence="3" id="KW-1185">Reference proteome</keyword>
<reference evidence="4" key="2">
    <citation type="submission" date="2025-08" db="UniProtKB">
        <authorList>
            <consortium name="RefSeq"/>
        </authorList>
    </citation>
    <scope>IDENTIFICATION</scope>
    <source>
        <tissue evidence="4">Leaf</tissue>
    </source>
</reference>
<evidence type="ECO:0000256" key="2">
    <source>
        <dbReference type="SAM" id="MobiDB-lite"/>
    </source>
</evidence>
<evidence type="ECO:0000313" key="3">
    <source>
        <dbReference type="Proteomes" id="UP000813463"/>
    </source>
</evidence>
<name>A0ABM3RIX2_SPIOL</name>
<proteinExistence type="predicted"/>
<evidence type="ECO:0000313" key="4">
    <source>
        <dbReference type="RefSeq" id="XP_056695526.1"/>
    </source>
</evidence>
<feature type="region of interest" description="Disordered" evidence="2">
    <location>
        <begin position="163"/>
        <end position="229"/>
    </location>
</feature>
<feature type="compositionally biased region" description="Basic and acidic residues" evidence="2">
    <location>
        <begin position="203"/>
        <end position="214"/>
    </location>
</feature>
<feature type="region of interest" description="Disordered" evidence="2">
    <location>
        <begin position="105"/>
        <end position="129"/>
    </location>
</feature>
<feature type="coiled-coil region" evidence="1">
    <location>
        <begin position="333"/>
        <end position="409"/>
    </location>
</feature>
<keyword evidence="1" id="KW-0175">Coiled coil</keyword>
<evidence type="ECO:0000256" key="1">
    <source>
        <dbReference type="SAM" id="Coils"/>
    </source>
</evidence>
<dbReference type="GeneID" id="130469996"/>
<sequence length="496" mass="55033">MVRGKEDVNLFPSDIFPNMKWLRYLREQGRDFERFLLLSLGFSLRSPRPHDFVDQLSQGEVAVYTAAFRLGLRFPLLPFVMDVLEGYCPFLSLSPGMVHPLQPWEPTSSAMKKRPASSTVAPKPKRPFFKKMGTADAATKPSLSKPSAPLAGGEVLLNQASIPPSEHKEVSPQVDTEGDSAARAAADEVAADQAEAAEATTSSKEDKGKGKEADAPSTDNASTPPPASSIVDMFKRTRRAEVASIPPSDGFSSEAKDKILSDVYAAIPEEYVRSLPGIDLGFFGSIQSLVLDLLIRCAESRNYRFDMHNETLKHKDQIENHEKYAERTARLINVDADAKIKSETDALKKAEEDAQNYEQKLLEHEERLAVLRKEYSSVSERVTNFSSKVNVLEGQLKAMQGEIEAVHKEAASSFKLGEESILENAQRAWDQSMDGKDFSWFKRRISYQMAVSTTRRLGLDPPEFVSDGEEEDMEEEEVNSPEGQDVQDGSSTAPHP</sequence>
<feature type="compositionally biased region" description="Polar residues" evidence="2">
    <location>
        <begin position="105"/>
        <end position="120"/>
    </location>
</feature>
<feature type="compositionally biased region" description="Polar residues" evidence="2">
    <location>
        <begin position="487"/>
        <end position="496"/>
    </location>
</feature>
<dbReference type="Gene3D" id="1.20.5.340">
    <property type="match status" value="1"/>
</dbReference>
<gene>
    <name evidence="4" type="primary">LOC130469996</name>
</gene>
<feature type="compositionally biased region" description="Low complexity" evidence="2">
    <location>
        <begin position="179"/>
        <end position="202"/>
    </location>
</feature>
<dbReference type="Proteomes" id="UP000813463">
    <property type="component" value="Chromosome 3"/>
</dbReference>
<organism evidence="3 4">
    <name type="scientific">Spinacia oleracea</name>
    <name type="common">Spinach</name>
    <dbReference type="NCBI Taxonomy" id="3562"/>
    <lineage>
        <taxon>Eukaryota</taxon>
        <taxon>Viridiplantae</taxon>
        <taxon>Streptophyta</taxon>
        <taxon>Embryophyta</taxon>
        <taxon>Tracheophyta</taxon>
        <taxon>Spermatophyta</taxon>
        <taxon>Magnoliopsida</taxon>
        <taxon>eudicotyledons</taxon>
        <taxon>Gunneridae</taxon>
        <taxon>Pentapetalae</taxon>
        <taxon>Caryophyllales</taxon>
        <taxon>Chenopodiaceae</taxon>
        <taxon>Chenopodioideae</taxon>
        <taxon>Anserineae</taxon>
        <taxon>Spinacia</taxon>
    </lineage>
</organism>
<evidence type="ECO:0008006" key="5">
    <source>
        <dbReference type="Google" id="ProtNLM"/>
    </source>
</evidence>
<dbReference type="RefSeq" id="XP_056695526.1">
    <property type="nucleotide sequence ID" value="XM_056839548.1"/>
</dbReference>
<accession>A0ABM3RIX2</accession>
<protein>
    <recommendedName>
        <fullName evidence="5">Aminotransferase-like plant mobile domain-containing protein</fullName>
    </recommendedName>
</protein>
<feature type="compositionally biased region" description="Acidic residues" evidence="2">
    <location>
        <begin position="466"/>
        <end position="479"/>
    </location>
</feature>
<feature type="region of interest" description="Disordered" evidence="2">
    <location>
        <begin position="456"/>
        <end position="496"/>
    </location>
</feature>